<dbReference type="eggNOG" id="ENOG502TJD9">
    <property type="taxonomic scope" value="Eukaryota"/>
</dbReference>
<dbReference type="InParanoid" id="E3LHF7"/>
<dbReference type="GO" id="GO:0016020">
    <property type="term" value="C:membrane"/>
    <property type="evidence" value="ECO:0007669"/>
    <property type="project" value="UniProtKB-SubCell"/>
</dbReference>
<evidence type="ECO:0000256" key="2">
    <source>
        <dbReference type="ARBA" id="ARBA00022692"/>
    </source>
</evidence>
<comment type="subcellular location">
    <subcellularLocation>
        <location evidence="1">Membrane</location>
    </subcellularLocation>
</comment>
<dbReference type="Gene3D" id="1.20.1070.10">
    <property type="entry name" value="Rhodopsin 7-helix transmembrane proteins"/>
    <property type="match status" value="1"/>
</dbReference>
<dbReference type="Pfam" id="PF10328">
    <property type="entry name" value="7TM_GPCR_Srx"/>
    <property type="match status" value="1"/>
</dbReference>
<proteinExistence type="predicted"/>
<dbReference type="EMBL" id="DS268409">
    <property type="protein sequence ID" value="EFO95464.1"/>
    <property type="molecule type" value="Genomic_DNA"/>
</dbReference>
<evidence type="ECO:0000256" key="1">
    <source>
        <dbReference type="ARBA" id="ARBA00004370"/>
    </source>
</evidence>
<feature type="transmembrane region" description="Helical" evidence="5">
    <location>
        <begin position="121"/>
        <end position="140"/>
    </location>
</feature>
<sequence>MNEEFYQTAFALLPISFIGVVVNWLVFFSFRRIHNLQHSFGHLTANQSLADAIHSTTFFFYFCPMVLLDQKTMKSHIHHLVFVVLVCYELSLYSHLAISLNRFCAVWFPRSLPIVFSKANTYRIIIAIWVVIGSLDIWLYEYLCHAIYDEKTHTLEFGKTELCGLVGWYGDLVKNGCTVIFIVASDVLTLIGVRRIRSFVNFSDEAQKRIYVREKRFLKQIVFQGIIFILELSTYFFVPQFTHNTLIIFFATTFSYVTVHVLDG</sequence>
<dbReference type="PROSITE" id="PS50262">
    <property type="entry name" value="G_PROTEIN_RECEP_F1_2"/>
    <property type="match status" value="1"/>
</dbReference>
<feature type="domain" description="G-protein coupled receptors family 1 profile" evidence="6">
    <location>
        <begin position="22"/>
        <end position="238"/>
    </location>
</feature>
<dbReference type="SUPFAM" id="SSF81321">
    <property type="entry name" value="Family A G protein-coupled receptor-like"/>
    <property type="match status" value="1"/>
</dbReference>
<evidence type="ECO:0000259" key="6">
    <source>
        <dbReference type="PROSITE" id="PS50262"/>
    </source>
</evidence>
<accession>E3LHF7</accession>
<feature type="transmembrane region" description="Helical" evidence="5">
    <location>
        <begin position="217"/>
        <end position="238"/>
    </location>
</feature>
<feature type="transmembrane region" description="Helical" evidence="5">
    <location>
        <begin position="244"/>
        <end position="262"/>
    </location>
</feature>
<dbReference type="PANTHER" id="PTHR23017">
    <property type="entry name" value="SERPENTINE RECEPTOR, CLASS X"/>
    <property type="match status" value="1"/>
</dbReference>
<organism evidence="8">
    <name type="scientific">Caenorhabditis remanei</name>
    <name type="common">Caenorhabditis vulgaris</name>
    <dbReference type="NCBI Taxonomy" id="31234"/>
    <lineage>
        <taxon>Eukaryota</taxon>
        <taxon>Metazoa</taxon>
        <taxon>Ecdysozoa</taxon>
        <taxon>Nematoda</taxon>
        <taxon>Chromadorea</taxon>
        <taxon>Rhabditida</taxon>
        <taxon>Rhabditina</taxon>
        <taxon>Rhabditomorpha</taxon>
        <taxon>Rhabditoidea</taxon>
        <taxon>Rhabditidae</taxon>
        <taxon>Peloderinae</taxon>
        <taxon>Caenorhabditis</taxon>
    </lineage>
</organism>
<evidence type="ECO:0000256" key="5">
    <source>
        <dbReference type="SAM" id="Phobius"/>
    </source>
</evidence>
<protein>
    <recommendedName>
        <fullName evidence="6">G-protein coupled receptors family 1 profile domain-containing protein</fullName>
    </recommendedName>
</protein>
<dbReference type="Proteomes" id="UP000008281">
    <property type="component" value="Unassembled WGS sequence"/>
</dbReference>
<gene>
    <name evidence="7" type="ORF">CRE_09200</name>
</gene>
<keyword evidence="3 5" id="KW-1133">Transmembrane helix</keyword>
<evidence type="ECO:0000256" key="3">
    <source>
        <dbReference type="ARBA" id="ARBA00022989"/>
    </source>
</evidence>
<reference evidence="7" key="1">
    <citation type="submission" date="2007-07" db="EMBL/GenBank/DDBJ databases">
        <title>PCAP assembly of the Caenorhabditis remanei genome.</title>
        <authorList>
            <consortium name="The Caenorhabditis remanei Sequencing Consortium"/>
            <person name="Wilson R.K."/>
        </authorList>
    </citation>
    <scope>NUCLEOTIDE SEQUENCE [LARGE SCALE GENOMIC DNA]</scope>
    <source>
        <strain evidence="7">PB4641</strain>
    </source>
</reference>
<feature type="transmembrane region" description="Helical" evidence="5">
    <location>
        <begin position="6"/>
        <end position="28"/>
    </location>
</feature>
<evidence type="ECO:0000313" key="8">
    <source>
        <dbReference type="Proteomes" id="UP000008281"/>
    </source>
</evidence>
<dbReference type="HOGENOM" id="CLU_059630_1_0_1"/>
<dbReference type="InterPro" id="IPR019430">
    <property type="entry name" value="7TM_GPCR_serpentine_rcpt_Srx"/>
</dbReference>
<name>E3LHF7_CAERE</name>
<keyword evidence="2 5" id="KW-0812">Transmembrane</keyword>
<dbReference type="STRING" id="31234.E3LHF7"/>
<dbReference type="OrthoDB" id="5825164at2759"/>
<feature type="transmembrane region" description="Helical" evidence="5">
    <location>
        <begin position="80"/>
        <end position="100"/>
    </location>
</feature>
<keyword evidence="4 5" id="KW-0472">Membrane</keyword>
<evidence type="ECO:0000313" key="7">
    <source>
        <dbReference type="EMBL" id="EFO95464.1"/>
    </source>
</evidence>
<keyword evidence="8" id="KW-1185">Reference proteome</keyword>
<dbReference type="PANTHER" id="PTHR23017:SF18">
    <property type="entry name" value="G-PROTEIN COUPLED RECEPTORS FAMILY 1 PROFILE DOMAIN-CONTAINING PROTEIN"/>
    <property type="match status" value="1"/>
</dbReference>
<dbReference type="AlphaFoldDB" id="E3LHF7"/>
<dbReference type="InterPro" id="IPR017452">
    <property type="entry name" value="GPCR_Rhodpsn_7TM"/>
</dbReference>
<evidence type="ECO:0000256" key="4">
    <source>
        <dbReference type="ARBA" id="ARBA00023136"/>
    </source>
</evidence>
<dbReference type="CDD" id="cd00637">
    <property type="entry name" value="7tm_classA_rhodopsin-like"/>
    <property type="match status" value="1"/>
</dbReference>